<dbReference type="InterPro" id="IPR003960">
    <property type="entry name" value="ATPase_AAA_CS"/>
</dbReference>
<dbReference type="CDD" id="cd19481">
    <property type="entry name" value="RecA-like_protease"/>
    <property type="match status" value="1"/>
</dbReference>
<dbReference type="GO" id="GO:0005886">
    <property type="term" value="C:plasma membrane"/>
    <property type="evidence" value="ECO:0007669"/>
    <property type="project" value="TreeGrafter"/>
</dbReference>
<reference evidence="3 4" key="1">
    <citation type="submission" date="2019-12" db="EMBL/GenBank/DDBJ databases">
        <title>Devosia maris sp. nov., isolated from the deep seawater.</title>
        <authorList>
            <person name="Liu Y."/>
        </authorList>
    </citation>
    <scope>NUCLEOTIDE SEQUENCE [LARGE SCALE GENOMIC DNA]</scope>
    <source>
        <strain evidence="3 4">L53-10-65</strain>
    </source>
</reference>
<dbReference type="Gene3D" id="1.10.8.60">
    <property type="match status" value="1"/>
</dbReference>
<dbReference type="SUPFAM" id="SSF140990">
    <property type="entry name" value="FtsH protease domain-like"/>
    <property type="match status" value="1"/>
</dbReference>
<dbReference type="SMART" id="SM00382">
    <property type="entry name" value="AAA"/>
    <property type="match status" value="1"/>
</dbReference>
<dbReference type="SUPFAM" id="SSF52540">
    <property type="entry name" value="P-loop containing nucleoside triphosphate hydrolases"/>
    <property type="match status" value="1"/>
</dbReference>
<dbReference type="Pfam" id="PF01434">
    <property type="entry name" value="Peptidase_M41"/>
    <property type="match status" value="1"/>
</dbReference>
<keyword evidence="4" id="KW-1185">Reference proteome</keyword>
<dbReference type="Pfam" id="PF00004">
    <property type="entry name" value="AAA"/>
    <property type="match status" value="1"/>
</dbReference>
<dbReference type="PROSITE" id="PS00674">
    <property type="entry name" value="AAA"/>
    <property type="match status" value="1"/>
</dbReference>
<evidence type="ECO:0000313" key="4">
    <source>
        <dbReference type="Proteomes" id="UP000438106"/>
    </source>
</evidence>
<comment type="caution">
    <text evidence="3">The sequence shown here is derived from an EMBL/GenBank/DDBJ whole genome shotgun (WGS) entry which is preliminary data.</text>
</comment>
<comment type="similarity">
    <text evidence="1">Belongs to the AAA ATPase family.</text>
</comment>
<proteinExistence type="inferred from homology"/>
<accession>A0A7X3K334</accession>
<dbReference type="GO" id="GO:0016887">
    <property type="term" value="F:ATP hydrolysis activity"/>
    <property type="evidence" value="ECO:0007669"/>
    <property type="project" value="InterPro"/>
</dbReference>
<dbReference type="Gene3D" id="1.20.58.760">
    <property type="entry name" value="Peptidase M41"/>
    <property type="match status" value="1"/>
</dbReference>
<dbReference type="InterPro" id="IPR027417">
    <property type="entry name" value="P-loop_NTPase"/>
</dbReference>
<dbReference type="GO" id="GO:0006508">
    <property type="term" value="P:proteolysis"/>
    <property type="evidence" value="ECO:0007669"/>
    <property type="project" value="InterPro"/>
</dbReference>
<dbReference type="InterPro" id="IPR037219">
    <property type="entry name" value="Peptidase_M41-like"/>
</dbReference>
<dbReference type="Proteomes" id="UP000438106">
    <property type="component" value="Unassembled WGS sequence"/>
</dbReference>
<dbReference type="GO" id="GO:0005524">
    <property type="term" value="F:ATP binding"/>
    <property type="evidence" value="ECO:0007669"/>
    <property type="project" value="UniProtKB-KW"/>
</dbReference>
<keyword evidence="1" id="KW-0547">Nucleotide-binding</keyword>
<evidence type="ECO:0000259" key="2">
    <source>
        <dbReference type="SMART" id="SM00382"/>
    </source>
</evidence>
<sequence>MADNDEELDDMSMEELNALEEAIIQRDDDRRSATHTIPELMVQKGLSPAQAKVLRRDYRICVVIQAPSSDWVAPLARACRRMGEWRYIHSVNEAPRRTISQDTITDQLTTYLSDGHRILAISHNLDYLPTSIVASADIVLKLGPPDDHIVREAIKAATRRTPRDMPDGIAQGLNYGEICGAIRTGSSAKRCVERLVAARNAVSKPASGLSDVPALENLHGYGKAMDWAQALITDLDAWRAGKLDFSAIERTVVLASEPGLGKTTFARSLAKSAGVPFFPTSVSQWFSNSPGYLDSIIKQIDELFATAAAVAPACIFLDEIESLPSRSSNDRHSSWWTPVVGHMLLKLDSAASGVSSKLIIIGATNHPEKLDAALVRPGRLSKIIRIETPDAKALAGIVRQHLGPDLPNADLTMLAKMAVGASGADVHDWVKAARRVARQAHRPIALADVMDQVLPPESRPPEFVRRVAVHEAGHAVVSHILKPGSVNAIHTVGRNASEGGRTSTSWDAGGLWLRAEIENAATVFLAGRCSEQVLLGSASGGSGGGVYSDLARASHMLAMVHGSLGLGEDLLHRATSETIGAVLSLDVRLAKAVEADLQRLNKKAMGIVQDSFVMINAVADALVEHRHLTGEQFAAICDQVRGRATKKLMGGNHG</sequence>
<gene>
    <name evidence="3" type="ORF">GO014_07540</name>
</gene>
<dbReference type="InterPro" id="IPR000642">
    <property type="entry name" value="Peptidase_M41"/>
</dbReference>
<dbReference type="PANTHER" id="PTHR23076">
    <property type="entry name" value="METALLOPROTEASE M41 FTSH"/>
    <property type="match status" value="1"/>
</dbReference>
<protein>
    <submittedName>
        <fullName evidence="3">AAA family ATPase</fullName>
    </submittedName>
</protein>
<keyword evidence="1" id="KW-0067">ATP-binding</keyword>
<organism evidence="3 4">
    <name type="scientific">Devosia marina</name>
    <dbReference type="NCBI Taxonomy" id="2683198"/>
    <lineage>
        <taxon>Bacteria</taxon>
        <taxon>Pseudomonadati</taxon>
        <taxon>Pseudomonadota</taxon>
        <taxon>Alphaproteobacteria</taxon>
        <taxon>Hyphomicrobiales</taxon>
        <taxon>Devosiaceae</taxon>
        <taxon>Devosia</taxon>
    </lineage>
</organism>
<dbReference type="GO" id="GO:0030163">
    <property type="term" value="P:protein catabolic process"/>
    <property type="evidence" value="ECO:0007669"/>
    <property type="project" value="TreeGrafter"/>
</dbReference>
<dbReference type="AlphaFoldDB" id="A0A7X3K334"/>
<dbReference type="GO" id="GO:0004222">
    <property type="term" value="F:metalloendopeptidase activity"/>
    <property type="evidence" value="ECO:0007669"/>
    <property type="project" value="InterPro"/>
</dbReference>
<evidence type="ECO:0000256" key="1">
    <source>
        <dbReference type="RuleBase" id="RU003651"/>
    </source>
</evidence>
<dbReference type="InterPro" id="IPR003959">
    <property type="entry name" value="ATPase_AAA_core"/>
</dbReference>
<dbReference type="RefSeq" id="WP_157289712.1">
    <property type="nucleotide sequence ID" value="NZ_WQRF01000001.1"/>
</dbReference>
<dbReference type="PANTHER" id="PTHR23076:SF97">
    <property type="entry name" value="ATP-DEPENDENT ZINC METALLOPROTEASE YME1L1"/>
    <property type="match status" value="1"/>
</dbReference>
<feature type="domain" description="AAA+ ATPase" evidence="2">
    <location>
        <begin position="248"/>
        <end position="390"/>
    </location>
</feature>
<evidence type="ECO:0000313" key="3">
    <source>
        <dbReference type="EMBL" id="MVS98871.1"/>
    </source>
</evidence>
<dbReference type="EMBL" id="WQRF01000001">
    <property type="protein sequence ID" value="MVS98871.1"/>
    <property type="molecule type" value="Genomic_DNA"/>
</dbReference>
<dbReference type="Gene3D" id="3.40.50.300">
    <property type="entry name" value="P-loop containing nucleotide triphosphate hydrolases"/>
    <property type="match status" value="1"/>
</dbReference>
<dbReference type="InterPro" id="IPR003593">
    <property type="entry name" value="AAA+_ATPase"/>
</dbReference>
<name>A0A7X3K334_9HYPH</name>
<dbReference type="GO" id="GO:0004176">
    <property type="term" value="F:ATP-dependent peptidase activity"/>
    <property type="evidence" value="ECO:0007669"/>
    <property type="project" value="InterPro"/>
</dbReference>